<dbReference type="PANTHER" id="PTHR20959">
    <property type="entry name" value="TRANSPORT AND GOLGI ORGANIZATION PROTEIN 6 FAMILY MEMBER"/>
    <property type="match status" value="1"/>
</dbReference>
<evidence type="ECO:0000256" key="1">
    <source>
        <dbReference type="ARBA" id="ARBA00005724"/>
    </source>
</evidence>
<name>A0A0C3PQ37_PHLG1</name>
<dbReference type="EMBL" id="KN840469">
    <property type="protein sequence ID" value="KIP09158.1"/>
    <property type="molecule type" value="Genomic_DNA"/>
</dbReference>
<dbReference type="InterPro" id="IPR019451">
    <property type="entry name" value="Rtp1_C1"/>
</dbReference>
<comment type="similarity">
    <text evidence="1">Belongs to the Tango6 family.</text>
</comment>
<dbReference type="AlphaFoldDB" id="A0A0C3PQ37"/>
<feature type="domain" description="RNA polymerase II assembly factor Rtp1 C-terminal" evidence="3">
    <location>
        <begin position="740"/>
        <end position="868"/>
    </location>
</feature>
<feature type="compositionally biased region" description="Acidic residues" evidence="2">
    <location>
        <begin position="628"/>
        <end position="646"/>
    </location>
</feature>
<proteinExistence type="inferred from homology"/>
<sequence>MQSPALQSALKHGSILVGSTKSESQSNLRGILASRLARYFEALGEEFPDDIGATLEAAQLRTSQEALRVIRVVQALVNPGTSPASEELLGTRDLSQLRILLSLIFKWSVDPCMARVSASIPSVASGSRQRMEVNIIDLTSVPEDYKVLVPTLLQIITILLPSGTGGPLSPTHVTSAILDTHLVDLLNPCIVLGWLPKSLSSESVFPVDELRPSVVHLINMLPVSRSVTALSSILSDPSALPYVRKACGYLMSRQILRYDGVRGLFIALFAEEDMAGDDASLEKLESVANLLKFPPVGMDQNLYLGHIIHQLLGILSVGGEVSPAHQRAAAFSLSRMMSEDKIREFATRILLSALQRPFLEVAPQPSLDEEGSSRRTSGQVLTPSDAIRTLQAFLTNTDPSPTLVSSLLTPIIAPLYMLLSALDSVKTSDPAQKTTVGGLLRTWGRLVDTIEGMATVWSIVEGEGGEWHVDILGHISRVKETNPMEQLSLFTPDDLQRAEESGEFDLNANLLNLRPDPVHFVTFIKSLDRPDVASELFVHLLEAYRESKAASDADPLSTLLYLQLVVQMQNQISAGDSSLDILKKPDHVLSFIKHALQSSQRNAPMEQAPSRPTASDRLKLEDLRIVDVNEEEDTASEGDSDDEDEPSVPREGSDEEMTSTALTLLLSVLEANPNLNAQTTLILDEIFPLLEALAKESSEAIKPLAREARMVLTARLASSSIPQASKNVATKAGESAQETYQKALKLLQDPILPVRAHGLLLLRQLVSSRPQKDGTLQEPEIDRALVPGILSIFLQSLQDDDSYIFLNAVQGLAAMVDGFGKDVLRNLVDMFTNGLEGIASSTLTQLDVDTRTRVGEALGQVVKRCGEALPSYGNLLIPPLFGVVRASHLPTALRTSALSLLAHCANTSAVAILPYAVDLTSSMVDLLQVESVAAKEPIRAQTAEEDSGHAAPDVTGNNKPKRDNQDSVEYQPTTKNSRVPTLRRSALYFLSLLTRAFVAQLEGASMLAVYILPGDLMRRAKTTVGYVAATDADLVVRVMAKEALEGLDDLAVAMLGLVE</sequence>
<dbReference type="STRING" id="745531.A0A0C3PQ37"/>
<evidence type="ECO:0000313" key="5">
    <source>
        <dbReference type="EMBL" id="KIP09158.1"/>
    </source>
</evidence>
<evidence type="ECO:0000259" key="3">
    <source>
        <dbReference type="Pfam" id="PF10363"/>
    </source>
</evidence>
<feature type="domain" description="TANGO6 HEAT repeat" evidence="4">
    <location>
        <begin position="272"/>
        <end position="420"/>
    </location>
</feature>
<protein>
    <submittedName>
        <fullName evidence="5">Uncharacterized protein</fullName>
    </submittedName>
</protein>
<evidence type="ECO:0000259" key="4">
    <source>
        <dbReference type="Pfam" id="PF23565"/>
    </source>
</evidence>
<dbReference type="InterPro" id="IPR039600">
    <property type="entry name" value="TANGO6/Rtp1"/>
</dbReference>
<dbReference type="InterPro" id="IPR057407">
    <property type="entry name" value="HEAT_TANGO6"/>
</dbReference>
<keyword evidence="6" id="KW-1185">Reference proteome</keyword>
<dbReference type="Gene3D" id="1.25.10.10">
    <property type="entry name" value="Leucine-rich Repeat Variant"/>
    <property type="match status" value="1"/>
</dbReference>
<dbReference type="HOGENOM" id="CLU_005991_0_0_1"/>
<accession>A0A0C3PQ37</accession>
<dbReference type="Pfam" id="PF23565">
    <property type="entry name" value="ARM_TANGO6"/>
    <property type="match status" value="1"/>
</dbReference>
<dbReference type="PANTHER" id="PTHR20959:SF1">
    <property type="entry name" value="TRANSPORT AND GOLGI ORGANIZATION PROTEIN 6 HOMOLOG"/>
    <property type="match status" value="1"/>
</dbReference>
<evidence type="ECO:0000313" key="6">
    <source>
        <dbReference type="Proteomes" id="UP000053257"/>
    </source>
</evidence>
<dbReference type="OrthoDB" id="39591at2759"/>
<dbReference type="SUPFAM" id="SSF48371">
    <property type="entry name" value="ARM repeat"/>
    <property type="match status" value="1"/>
</dbReference>
<gene>
    <name evidence="5" type="ORF">PHLGIDRAFT_505563</name>
</gene>
<feature type="region of interest" description="Disordered" evidence="2">
    <location>
        <begin position="599"/>
        <end position="657"/>
    </location>
</feature>
<dbReference type="Pfam" id="PF10363">
    <property type="entry name" value="RTP1_C1"/>
    <property type="match status" value="1"/>
</dbReference>
<evidence type="ECO:0000256" key="2">
    <source>
        <dbReference type="SAM" id="MobiDB-lite"/>
    </source>
</evidence>
<organism evidence="5 6">
    <name type="scientific">Phlebiopsis gigantea (strain 11061_1 CR5-6)</name>
    <name type="common">White-rot fungus</name>
    <name type="synonym">Peniophora gigantea</name>
    <dbReference type="NCBI Taxonomy" id="745531"/>
    <lineage>
        <taxon>Eukaryota</taxon>
        <taxon>Fungi</taxon>
        <taxon>Dikarya</taxon>
        <taxon>Basidiomycota</taxon>
        <taxon>Agaricomycotina</taxon>
        <taxon>Agaricomycetes</taxon>
        <taxon>Polyporales</taxon>
        <taxon>Phanerochaetaceae</taxon>
        <taxon>Phlebiopsis</taxon>
    </lineage>
</organism>
<reference evidence="5 6" key="1">
    <citation type="journal article" date="2014" name="PLoS Genet.">
        <title>Analysis of the Phlebiopsis gigantea genome, transcriptome and secretome provides insight into its pioneer colonization strategies of wood.</title>
        <authorList>
            <person name="Hori C."/>
            <person name="Ishida T."/>
            <person name="Igarashi K."/>
            <person name="Samejima M."/>
            <person name="Suzuki H."/>
            <person name="Master E."/>
            <person name="Ferreira P."/>
            <person name="Ruiz-Duenas F.J."/>
            <person name="Held B."/>
            <person name="Canessa P."/>
            <person name="Larrondo L.F."/>
            <person name="Schmoll M."/>
            <person name="Druzhinina I.S."/>
            <person name="Kubicek C.P."/>
            <person name="Gaskell J.A."/>
            <person name="Kersten P."/>
            <person name="St John F."/>
            <person name="Glasner J."/>
            <person name="Sabat G."/>
            <person name="Splinter BonDurant S."/>
            <person name="Syed K."/>
            <person name="Yadav J."/>
            <person name="Mgbeahuruike A.C."/>
            <person name="Kovalchuk A."/>
            <person name="Asiegbu F.O."/>
            <person name="Lackner G."/>
            <person name="Hoffmeister D."/>
            <person name="Rencoret J."/>
            <person name="Gutierrez A."/>
            <person name="Sun H."/>
            <person name="Lindquist E."/>
            <person name="Barry K."/>
            <person name="Riley R."/>
            <person name="Grigoriev I.V."/>
            <person name="Henrissat B."/>
            <person name="Kues U."/>
            <person name="Berka R.M."/>
            <person name="Martinez A.T."/>
            <person name="Covert S.F."/>
            <person name="Blanchette R.A."/>
            <person name="Cullen D."/>
        </authorList>
    </citation>
    <scope>NUCLEOTIDE SEQUENCE [LARGE SCALE GENOMIC DNA]</scope>
    <source>
        <strain evidence="5 6">11061_1 CR5-6</strain>
    </source>
</reference>
<dbReference type="Proteomes" id="UP000053257">
    <property type="component" value="Unassembled WGS sequence"/>
</dbReference>
<feature type="compositionally biased region" description="Basic and acidic residues" evidence="2">
    <location>
        <begin position="614"/>
        <end position="627"/>
    </location>
</feature>
<dbReference type="GO" id="GO:0009306">
    <property type="term" value="P:protein secretion"/>
    <property type="evidence" value="ECO:0007669"/>
    <property type="project" value="TreeGrafter"/>
</dbReference>
<dbReference type="InterPro" id="IPR011989">
    <property type="entry name" value="ARM-like"/>
</dbReference>
<dbReference type="InterPro" id="IPR016024">
    <property type="entry name" value="ARM-type_fold"/>
</dbReference>
<feature type="region of interest" description="Disordered" evidence="2">
    <location>
        <begin position="938"/>
        <end position="977"/>
    </location>
</feature>
<feature type="compositionally biased region" description="Polar residues" evidence="2">
    <location>
        <begin position="967"/>
        <end position="977"/>
    </location>
</feature>